<keyword evidence="4 10" id="KW-0812">Transmembrane</keyword>
<reference evidence="12 13" key="1">
    <citation type="submission" date="2020-11" db="EMBL/GenBank/DDBJ databases">
        <title>Amino acid is mineralized and recycled by bacteria in oceanic microbiome.</title>
        <authorList>
            <person name="Zheng L.Y."/>
        </authorList>
    </citation>
    <scope>NUCLEOTIDE SEQUENCE [LARGE SCALE GENOMIC DNA]</scope>
    <source>
        <strain evidence="12 13">A32-1</strain>
    </source>
</reference>
<dbReference type="RefSeq" id="WP_195692768.1">
    <property type="nucleotide sequence ID" value="NZ_CP064760.1"/>
</dbReference>
<proteinExistence type="predicted"/>
<dbReference type="AlphaFoldDB" id="A0A7S8RH38"/>
<dbReference type="Proteomes" id="UP000594480">
    <property type="component" value="Chromosome"/>
</dbReference>
<protein>
    <submittedName>
        <fullName evidence="12">Cation:proton antiporter</fullName>
    </submittedName>
</protein>
<keyword evidence="3" id="KW-1003">Cell membrane</keyword>
<dbReference type="PANTHER" id="PTHR10110:SF86">
    <property type="entry name" value="SODIUM_HYDROGEN EXCHANGER 7"/>
    <property type="match status" value="1"/>
</dbReference>
<keyword evidence="6" id="KW-0915">Sodium</keyword>
<dbReference type="GO" id="GO:0015386">
    <property type="term" value="F:potassium:proton antiporter activity"/>
    <property type="evidence" value="ECO:0007669"/>
    <property type="project" value="TreeGrafter"/>
</dbReference>
<keyword evidence="7" id="KW-0406">Ion transport</keyword>
<evidence type="ECO:0000256" key="8">
    <source>
        <dbReference type="ARBA" id="ARBA00023136"/>
    </source>
</evidence>
<accession>A0A7S8RH38</accession>
<keyword evidence="2" id="KW-0813">Transport</keyword>
<sequence>MSDLNYYRSTPLGWKHGTIIVWSGMRGVVTLAAAQTLPADAPSRHFLIFAAFAVALTSLMLQGFTLPALVRMLRVSNEDDENLVRSEQQRIIREMHQAALMAAEDGSLTRRDGSPFEVEFTERVGPMFLQAGEAEDEEARDILELRLALIRVRRERLIELSSGGEFGSAALRRALAELDASQLNVELRLESAD</sequence>
<evidence type="ECO:0000256" key="6">
    <source>
        <dbReference type="ARBA" id="ARBA00023053"/>
    </source>
</evidence>
<dbReference type="GO" id="GO:0098719">
    <property type="term" value="P:sodium ion import across plasma membrane"/>
    <property type="evidence" value="ECO:0007669"/>
    <property type="project" value="TreeGrafter"/>
</dbReference>
<gene>
    <name evidence="12" type="ORF">IT882_00825</name>
</gene>
<organism evidence="12 13">
    <name type="scientific">Microbacterium schleiferi</name>
    <dbReference type="NCBI Taxonomy" id="69362"/>
    <lineage>
        <taxon>Bacteria</taxon>
        <taxon>Bacillati</taxon>
        <taxon>Actinomycetota</taxon>
        <taxon>Actinomycetes</taxon>
        <taxon>Micrococcales</taxon>
        <taxon>Microbacteriaceae</taxon>
        <taxon>Microbacterium</taxon>
    </lineage>
</organism>
<evidence type="ECO:0000313" key="13">
    <source>
        <dbReference type="Proteomes" id="UP000594480"/>
    </source>
</evidence>
<dbReference type="GO" id="GO:0015385">
    <property type="term" value="F:sodium:proton antiporter activity"/>
    <property type="evidence" value="ECO:0007669"/>
    <property type="project" value="InterPro"/>
</dbReference>
<comment type="subcellular location">
    <subcellularLocation>
        <location evidence="1">Cell membrane</location>
        <topology evidence="1">Multi-pass membrane protein</topology>
    </subcellularLocation>
</comment>
<evidence type="ECO:0000256" key="2">
    <source>
        <dbReference type="ARBA" id="ARBA00022448"/>
    </source>
</evidence>
<evidence type="ECO:0000256" key="10">
    <source>
        <dbReference type="SAM" id="Phobius"/>
    </source>
</evidence>
<dbReference type="EMBL" id="CP064760">
    <property type="protein sequence ID" value="QPE04741.1"/>
    <property type="molecule type" value="Genomic_DNA"/>
</dbReference>
<evidence type="ECO:0000256" key="5">
    <source>
        <dbReference type="ARBA" id="ARBA00022989"/>
    </source>
</evidence>
<evidence type="ECO:0000256" key="3">
    <source>
        <dbReference type="ARBA" id="ARBA00022475"/>
    </source>
</evidence>
<evidence type="ECO:0000256" key="4">
    <source>
        <dbReference type="ARBA" id="ARBA00022692"/>
    </source>
</evidence>
<dbReference type="InterPro" id="IPR018422">
    <property type="entry name" value="Cation/H_exchanger_CPA1"/>
</dbReference>
<dbReference type="KEGG" id="msf:IT882_00825"/>
<evidence type="ECO:0000256" key="9">
    <source>
        <dbReference type="ARBA" id="ARBA00023201"/>
    </source>
</evidence>
<keyword evidence="8 10" id="KW-0472">Membrane</keyword>
<feature type="transmembrane region" description="Helical" evidence="10">
    <location>
        <begin position="46"/>
        <end position="70"/>
    </location>
</feature>
<dbReference type="InterPro" id="IPR006153">
    <property type="entry name" value="Cation/H_exchanger_TM"/>
</dbReference>
<dbReference type="Pfam" id="PF00999">
    <property type="entry name" value="Na_H_Exchanger"/>
    <property type="match status" value="1"/>
</dbReference>
<evidence type="ECO:0000313" key="12">
    <source>
        <dbReference type="EMBL" id="QPE04741.1"/>
    </source>
</evidence>
<keyword evidence="5 10" id="KW-1133">Transmembrane helix</keyword>
<keyword evidence="13" id="KW-1185">Reference proteome</keyword>
<dbReference type="GO" id="GO:0005886">
    <property type="term" value="C:plasma membrane"/>
    <property type="evidence" value="ECO:0007669"/>
    <property type="project" value="UniProtKB-SubCell"/>
</dbReference>
<evidence type="ECO:0000256" key="1">
    <source>
        <dbReference type="ARBA" id="ARBA00004651"/>
    </source>
</evidence>
<feature type="domain" description="Cation/H+ exchanger transmembrane" evidence="11">
    <location>
        <begin position="11"/>
        <end position="71"/>
    </location>
</feature>
<keyword evidence="9" id="KW-0739">Sodium transport</keyword>
<evidence type="ECO:0000259" key="11">
    <source>
        <dbReference type="Pfam" id="PF00999"/>
    </source>
</evidence>
<name>A0A7S8RH38_9MICO</name>
<dbReference type="GO" id="GO:0051453">
    <property type="term" value="P:regulation of intracellular pH"/>
    <property type="evidence" value="ECO:0007669"/>
    <property type="project" value="TreeGrafter"/>
</dbReference>
<evidence type="ECO:0000256" key="7">
    <source>
        <dbReference type="ARBA" id="ARBA00023065"/>
    </source>
</evidence>
<dbReference type="PANTHER" id="PTHR10110">
    <property type="entry name" value="SODIUM/HYDROGEN EXCHANGER"/>
    <property type="match status" value="1"/>
</dbReference>